<dbReference type="PANTHER" id="PTHR43861">
    <property type="entry name" value="TRANS-ACONITATE 2-METHYLTRANSFERASE-RELATED"/>
    <property type="match status" value="1"/>
</dbReference>
<dbReference type="SUPFAM" id="SSF53335">
    <property type="entry name" value="S-adenosyl-L-methionine-dependent methyltransferases"/>
    <property type="match status" value="1"/>
</dbReference>
<geneLocation type="plasmid" evidence="2">
    <name>p-HB236076</name>
</geneLocation>
<dbReference type="Pfam" id="PF13489">
    <property type="entry name" value="Methyltransf_23"/>
    <property type="match status" value="1"/>
</dbReference>
<keyword evidence="2" id="KW-0489">Methyltransferase</keyword>
<dbReference type="PANTHER" id="PTHR43861:SF3">
    <property type="entry name" value="PUTATIVE (AFU_ORTHOLOGUE AFUA_2G14390)-RELATED"/>
    <property type="match status" value="1"/>
</dbReference>
<keyword evidence="1" id="KW-0808">Transferase</keyword>
<evidence type="ECO:0000313" key="2">
    <source>
        <dbReference type="EMBL" id="XDK26878.1"/>
    </source>
</evidence>
<protein>
    <submittedName>
        <fullName evidence="2">Class I SAM-dependent methyltransferase</fullName>
    </submittedName>
</protein>
<dbReference type="RefSeq" id="WP_306099792.1">
    <property type="nucleotide sequence ID" value="NZ_CP162602.1"/>
</dbReference>
<dbReference type="AlphaFoldDB" id="A0AB39HIB8"/>
<gene>
    <name evidence="2" type="ORF">AB0763_13930</name>
</gene>
<keyword evidence="2" id="KW-0614">Plasmid</keyword>
<proteinExistence type="predicted"/>
<dbReference type="InterPro" id="IPR029063">
    <property type="entry name" value="SAM-dependent_MTases_sf"/>
</dbReference>
<dbReference type="Gene3D" id="3.40.50.150">
    <property type="entry name" value="Vaccinia Virus protein VP39"/>
    <property type="match status" value="1"/>
</dbReference>
<accession>A0AB39HIB8</accession>
<dbReference type="GO" id="GO:0008168">
    <property type="term" value="F:methyltransferase activity"/>
    <property type="evidence" value="ECO:0007669"/>
    <property type="project" value="UniProtKB-KW"/>
</dbReference>
<dbReference type="KEGG" id="vih:AB0763_13930"/>
<name>A0AB39HIB8_9VIBR</name>
<reference evidence="2" key="1">
    <citation type="submission" date="2024-07" db="EMBL/GenBank/DDBJ databases">
        <title>Genome Analysis of a Potential Novel Vibrio Species Secreting pH- and Thermo-stable Alginate Lyase and its Application in Producing Alginate Oligosaccharides.</title>
        <authorList>
            <person name="Huang H."/>
            <person name="Bao K."/>
        </authorList>
    </citation>
    <scope>NUCLEOTIDE SEQUENCE</scope>
    <source>
        <strain evidence="2">HB236076</strain>
        <plasmid evidence="2">p-HB236076</plasmid>
    </source>
</reference>
<evidence type="ECO:0000256" key="1">
    <source>
        <dbReference type="ARBA" id="ARBA00022679"/>
    </source>
</evidence>
<sequence>MALDWDEIAKDWESRPTTQAFTKFVFDQLLELTDLTDKRVLEVGCGTGLLAQYLSPLVKDIVALDSSEAMIEELDKKLLSNVEPVVDQLTRGLAAQHPAFRGQFDLIIAASVCEFIDDLEMTMAVAYSLLEQGGAMLVWDVQQSASDNGIETDRIVQSMQSAGFSQVSQQKAFTLMTDNGELEVALVIGKQA</sequence>
<dbReference type="CDD" id="cd02440">
    <property type="entry name" value="AdoMet_MTases"/>
    <property type="match status" value="1"/>
</dbReference>
<dbReference type="GO" id="GO:0032259">
    <property type="term" value="P:methylation"/>
    <property type="evidence" value="ECO:0007669"/>
    <property type="project" value="UniProtKB-KW"/>
</dbReference>
<dbReference type="EMBL" id="CP162602">
    <property type="protein sequence ID" value="XDK26878.1"/>
    <property type="molecule type" value="Genomic_DNA"/>
</dbReference>
<organism evidence="2">
    <name type="scientific">Vibrio sp. HB236076</name>
    <dbReference type="NCBI Taxonomy" id="3232307"/>
    <lineage>
        <taxon>Bacteria</taxon>
        <taxon>Pseudomonadati</taxon>
        <taxon>Pseudomonadota</taxon>
        <taxon>Gammaproteobacteria</taxon>
        <taxon>Vibrionales</taxon>
        <taxon>Vibrionaceae</taxon>
        <taxon>Vibrio</taxon>
    </lineage>
</organism>